<proteinExistence type="predicted"/>
<name>A0A0S3RV16_PHAAN</name>
<accession>A0A0S3RV16</accession>
<keyword evidence="2" id="KW-1185">Reference proteome</keyword>
<organism evidence="1 2">
    <name type="scientific">Vigna angularis var. angularis</name>
    <dbReference type="NCBI Taxonomy" id="157739"/>
    <lineage>
        <taxon>Eukaryota</taxon>
        <taxon>Viridiplantae</taxon>
        <taxon>Streptophyta</taxon>
        <taxon>Embryophyta</taxon>
        <taxon>Tracheophyta</taxon>
        <taxon>Spermatophyta</taxon>
        <taxon>Magnoliopsida</taxon>
        <taxon>eudicotyledons</taxon>
        <taxon>Gunneridae</taxon>
        <taxon>Pentapetalae</taxon>
        <taxon>rosids</taxon>
        <taxon>fabids</taxon>
        <taxon>Fabales</taxon>
        <taxon>Fabaceae</taxon>
        <taxon>Papilionoideae</taxon>
        <taxon>50 kb inversion clade</taxon>
        <taxon>NPAAA clade</taxon>
        <taxon>indigoferoid/millettioid clade</taxon>
        <taxon>Phaseoleae</taxon>
        <taxon>Vigna</taxon>
    </lineage>
</organism>
<reference evidence="1 2" key="1">
    <citation type="journal article" date="2015" name="Sci. Rep.">
        <title>The power of single molecule real-time sequencing technology in the de novo assembly of a eukaryotic genome.</title>
        <authorList>
            <person name="Sakai H."/>
            <person name="Naito K."/>
            <person name="Ogiso-Tanaka E."/>
            <person name="Takahashi Y."/>
            <person name="Iseki K."/>
            <person name="Muto C."/>
            <person name="Satou K."/>
            <person name="Teruya K."/>
            <person name="Shiroma A."/>
            <person name="Shimoji M."/>
            <person name="Hirano T."/>
            <person name="Itoh T."/>
            <person name="Kaga A."/>
            <person name="Tomooka N."/>
        </authorList>
    </citation>
    <scope>NUCLEOTIDE SEQUENCE [LARGE SCALE GENOMIC DNA]</scope>
    <source>
        <strain evidence="2">cv. Shumari</strain>
    </source>
</reference>
<dbReference type="EMBL" id="AP015037">
    <property type="protein sequence ID" value="BAT84432.1"/>
    <property type="molecule type" value="Genomic_DNA"/>
</dbReference>
<feature type="non-terminal residue" evidence="1">
    <location>
        <position position="1"/>
    </location>
</feature>
<evidence type="ECO:0000313" key="1">
    <source>
        <dbReference type="EMBL" id="BAT84432.1"/>
    </source>
</evidence>
<dbReference type="Proteomes" id="UP000291084">
    <property type="component" value="Chromosome 4"/>
</dbReference>
<sequence>HTQIEESSVSGESRGRSSSIVLEFRHRQIGGFTLHSVGECQLNYASAKTTNSSTVILIRIESRECWSHGLKCHVLTVLYVLSMMIIK</sequence>
<dbReference type="AlphaFoldDB" id="A0A0S3RV16"/>
<gene>
    <name evidence="1" type="primary">Vigan.04G180800</name>
    <name evidence="1" type="ORF">VIGAN_04180800</name>
</gene>
<evidence type="ECO:0000313" key="2">
    <source>
        <dbReference type="Proteomes" id="UP000291084"/>
    </source>
</evidence>
<protein>
    <submittedName>
        <fullName evidence="1">Uncharacterized protein</fullName>
    </submittedName>
</protein>